<organism evidence="1">
    <name type="scientific">Cupriavidus necator</name>
    <name type="common">Alcaligenes eutrophus</name>
    <name type="synonym">Ralstonia eutropha</name>
    <dbReference type="NCBI Taxonomy" id="106590"/>
    <lineage>
        <taxon>Bacteria</taxon>
        <taxon>Pseudomonadati</taxon>
        <taxon>Pseudomonadota</taxon>
        <taxon>Betaproteobacteria</taxon>
        <taxon>Burkholderiales</taxon>
        <taxon>Burkholderiaceae</taxon>
        <taxon>Cupriavidus</taxon>
    </lineage>
</organism>
<dbReference type="RefSeq" id="WP_340524028.1">
    <property type="nucleotide sequence ID" value="NZ_FMSH01000154.1"/>
</dbReference>
<protein>
    <recommendedName>
        <fullName evidence="2">Holin</fullName>
    </recommendedName>
</protein>
<proteinExistence type="predicted"/>
<gene>
    <name evidence="1" type="ORF">CNECB9_2370078</name>
</gene>
<evidence type="ECO:0000313" key="1">
    <source>
        <dbReference type="EMBL" id="SCU75504.1"/>
    </source>
</evidence>
<evidence type="ECO:0008006" key="2">
    <source>
        <dbReference type="Google" id="ProtNLM"/>
    </source>
</evidence>
<sequence>MKYGGRKFITALLVIASADAMLLLGSIGASVWGATVGSVVAAYIAGNVAQKAVAK</sequence>
<accession>A0A1K0JC32</accession>
<name>A0A1K0JC32_CUPNE</name>
<dbReference type="AlphaFoldDB" id="A0A1K0JC32"/>
<reference evidence="1" key="1">
    <citation type="submission" date="2016-09" db="EMBL/GenBank/DDBJ databases">
        <authorList>
            <person name="Capua I."/>
            <person name="De Benedictis P."/>
            <person name="Joannis T."/>
            <person name="Lombin L.H."/>
            <person name="Cattoli G."/>
        </authorList>
    </citation>
    <scope>NUCLEOTIDE SEQUENCE</scope>
    <source>
        <strain evidence="1">B9</strain>
    </source>
</reference>
<dbReference type="EMBL" id="FMSH01000154">
    <property type="protein sequence ID" value="SCU75504.1"/>
    <property type="molecule type" value="Genomic_DNA"/>
</dbReference>